<organism evidence="2 3">
    <name type="scientific">Populus deltoides</name>
    <name type="common">Eastern poplar</name>
    <name type="synonym">Eastern cottonwood</name>
    <dbReference type="NCBI Taxonomy" id="3696"/>
    <lineage>
        <taxon>Eukaryota</taxon>
        <taxon>Viridiplantae</taxon>
        <taxon>Streptophyta</taxon>
        <taxon>Embryophyta</taxon>
        <taxon>Tracheophyta</taxon>
        <taxon>Spermatophyta</taxon>
        <taxon>Magnoliopsida</taxon>
        <taxon>eudicotyledons</taxon>
        <taxon>Gunneridae</taxon>
        <taxon>Pentapetalae</taxon>
        <taxon>rosids</taxon>
        <taxon>fabids</taxon>
        <taxon>Malpighiales</taxon>
        <taxon>Salicaceae</taxon>
        <taxon>Saliceae</taxon>
        <taxon>Populus</taxon>
    </lineage>
</organism>
<dbReference type="EMBL" id="JACEGQ020000008">
    <property type="protein sequence ID" value="KAH8500772.1"/>
    <property type="molecule type" value="Genomic_DNA"/>
</dbReference>
<dbReference type="Proteomes" id="UP000807159">
    <property type="component" value="Chromosome 8"/>
</dbReference>
<reference evidence="2" key="1">
    <citation type="journal article" date="2021" name="J. Hered.">
        <title>Genome Assembly of Salicaceae Populus deltoides (Eastern Cottonwood) I-69 Based on Nanopore Sequencing and Hi-C Technologies.</title>
        <authorList>
            <person name="Bai S."/>
            <person name="Wu H."/>
            <person name="Zhang J."/>
            <person name="Pan Z."/>
            <person name="Zhao W."/>
            <person name="Li Z."/>
            <person name="Tong C."/>
        </authorList>
    </citation>
    <scope>NUCLEOTIDE SEQUENCE</scope>
    <source>
        <tissue evidence="2">Leaf</tissue>
    </source>
</reference>
<evidence type="ECO:0000313" key="2">
    <source>
        <dbReference type="EMBL" id="KAH8500772.1"/>
    </source>
</evidence>
<evidence type="ECO:0000259" key="1">
    <source>
        <dbReference type="Pfam" id="PF13966"/>
    </source>
</evidence>
<keyword evidence="3" id="KW-1185">Reference proteome</keyword>
<feature type="domain" description="Reverse transcriptase zinc-binding" evidence="1">
    <location>
        <begin position="20"/>
        <end position="71"/>
    </location>
</feature>
<proteinExistence type="predicted"/>
<dbReference type="AlphaFoldDB" id="A0A8T2Y702"/>
<accession>A0A8T2Y702</accession>
<feature type="non-terminal residue" evidence="2">
    <location>
        <position position="1"/>
    </location>
</feature>
<evidence type="ECO:0000313" key="3">
    <source>
        <dbReference type="Proteomes" id="UP000807159"/>
    </source>
</evidence>
<dbReference type="Pfam" id="PF13966">
    <property type="entry name" value="zf-RVT"/>
    <property type="match status" value="1"/>
</dbReference>
<sequence>ALMVMASGSVYWNHSTGGVFTVNSAYDMQQHTVGQQSSLNPVWQLIWKRSGPERIKAFLWETARDRLMINEIGNAGS</sequence>
<gene>
    <name evidence="2" type="ORF">H0E87_015851</name>
</gene>
<protein>
    <recommendedName>
        <fullName evidence="1">Reverse transcriptase zinc-binding domain-containing protein</fullName>
    </recommendedName>
</protein>
<name>A0A8T2Y702_POPDE</name>
<dbReference type="InterPro" id="IPR026960">
    <property type="entry name" value="RVT-Znf"/>
</dbReference>
<comment type="caution">
    <text evidence="2">The sequence shown here is derived from an EMBL/GenBank/DDBJ whole genome shotgun (WGS) entry which is preliminary data.</text>
</comment>